<accession>A0A087DH24</accession>
<dbReference type="GeneID" id="85166129"/>
<dbReference type="Gene3D" id="3.90.1200.10">
    <property type="match status" value="1"/>
</dbReference>
<evidence type="ECO:0000313" key="3">
    <source>
        <dbReference type="Proteomes" id="UP000029033"/>
    </source>
</evidence>
<reference evidence="2 3" key="1">
    <citation type="submission" date="2014-03" db="EMBL/GenBank/DDBJ databases">
        <title>Genomics of Bifidobacteria.</title>
        <authorList>
            <person name="Ventura M."/>
            <person name="Milani C."/>
            <person name="Lugli G.A."/>
        </authorList>
    </citation>
    <scope>NUCLEOTIDE SEQUENCE [LARGE SCALE GENOMIC DNA]</scope>
    <source>
        <strain evidence="2 3">LMG 21589</strain>
    </source>
</reference>
<proteinExistence type="predicted"/>
<dbReference type="PANTHER" id="PTHR21064">
    <property type="entry name" value="AMINOGLYCOSIDE PHOSPHOTRANSFERASE DOMAIN-CONTAINING PROTEIN-RELATED"/>
    <property type="match status" value="1"/>
</dbReference>
<dbReference type="STRING" id="158787.BSCA_1469"/>
<gene>
    <name evidence="2" type="ORF">BSCA_1469</name>
</gene>
<dbReference type="AlphaFoldDB" id="A0A087DH24"/>
<feature type="domain" description="Aminoglycoside phosphotransferase" evidence="1">
    <location>
        <begin position="28"/>
        <end position="268"/>
    </location>
</feature>
<evidence type="ECO:0000313" key="2">
    <source>
        <dbReference type="EMBL" id="KFI94824.1"/>
    </source>
</evidence>
<dbReference type="InterPro" id="IPR002575">
    <property type="entry name" value="Aminoglycoside_PTrfase"/>
</dbReference>
<name>A0A087DH24_9BIFI</name>
<comment type="caution">
    <text evidence="2">The sequence shown here is derived from an EMBL/GenBank/DDBJ whole genome shotgun (WGS) entry which is preliminary data.</text>
</comment>
<organism evidence="2 3">
    <name type="scientific">Bifidobacterium scardovii</name>
    <dbReference type="NCBI Taxonomy" id="158787"/>
    <lineage>
        <taxon>Bacteria</taxon>
        <taxon>Bacillati</taxon>
        <taxon>Actinomycetota</taxon>
        <taxon>Actinomycetes</taxon>
        <taxon>Bifidobacteriales</taxon>
        <taxon>Bifidobacteriaceae</taxon>
        <taxon>Bifidobacterium</taxon>
    </lineage>
</organism>
<dbReference type="Proteomes" id="UP000029033">
    <property type="component" value="Unassembled WGS sequence"/>
</dbReference>
<dbReference type="SUPFAM" id="SSF56112">
    <property type="entry name" value="Protein kinase-like (PK-like)"/>
    <property type="match status" value="1"/>
</dbReference>
<dbReference type="RefSeq" id="WP_033518063.1">
    <property type="nucleotide sequence ID" value="NZ_CAUPKV010000007.1"/>
</dbReference>
<dbReference type="InterPro" id="IPR011009">
    <property type="entry name" value="Kinase-like_dom_sf"/>
</dbReference>
<dbReference type="PANTHER" id="PTHR21064:SF5">
    <property type="entry name" value="SLR1880 PROTEIN"/>
    <property type="match status" value="1"/>
</dbReference>
<protein>
    <submittedName>
        <fullName evidence="2">Mucin desulfatase</fullName>
    </submittedName>
</protein>
<dbReference type="InterPro" id="IPR050249">
    <property type="entry name" value="Pseudomonas-type_ThrB"/>
</dbReference>
<sequence>MATAEQMLPEVLKAYDFGDDAVVVGTVRFGQGHINDTFCVYEQTGDGDCVRYILQRMSSAAFKRPDQLMENIVGVTDYLRQHLIETGGDPDRGTMTVRRTAGGDPYYTDGEGGAWRVYTFVEGTVCLQKVETPELFRTCGEAFGAFQRLLKDYPADTLHETIPHFHDTEDRLAKFEKALAADALGRAKDCTAEIAFVRDHAADCSVALQALRDGKLPLRVTHNDTKINNVLLDKETHEPVCVIDLDTVMPGLSINDFGDSIRFGANHSAEDEKDLSKVNFDIDLFDIYTQGFLKGTDGMLTAAELEYLPWGAKLMTLECGIRFLTDYLEGDGYFHIQYEGQNLDRCRTQFKLVSDMEEQWDAMTGVIAKYA</sequence>
<keyword evidence="3" id="KW-1185">Reference proteome</keyword>
<dbReference type="EMBL" id="JGZO01000005">
    <property type="protein sequence ID" value="KFI94824.1"/>
    <property type="molecule type" value="Genomic_DNA"/>
</dbReference>
<evidence type="ECO:0000259" key="1">
    <source>
        <dbReference type="Pfam" id="PF01636"/>
    </source>
</evidence>
<dbReference type="OrthoDB" id="526037at2"/>
<dbReference type="Pfam" id="PF01636">
    <property type="entry name" value="APH"/>
    <property type="match status" value="1"/>
</dbReference>
<dbReference type="eggNOG" id="COG2334">
    <property type="taxonomic scope" value="Bacteria"/>
</dbReference>